<accession>A0A5B8US88</accession>
<protein>
    <submittedName>
        <fullName evidence="8">FtsX-like permease family protein</fullName>
    </submittedName>
</protein>
<gene>
    <name evidence="8" type="ORF">FRZ54_03960</name>
</gene>
<keyword evidence="3 6" id="KW-0812">Transmembrane</keyword>
<evidence type="ECO:0000256" key="3">
    <source>
        <dbReference type="ARBA" id="ARBA00022692"/>
    </source>
</evidence>
<dbReference type="EMBL" id="CP042436">
    <property type="protein sequence ID" value="QEC61772.1"/>
    <property type="molecule type" value="Genomic_DNA"/>
</dbReference>
<keyword evidence="5 6" id="KW-0472">Membrane</keyword>
<feature type="transmembrane region" description="Helical" evidence="6">
    <location>
        <begin position="373"/>
        <end position="399"/>
    </location>
</feature>
<feature type="transmembrane region" description="Helical" evidence="6">
    <location>
        <begin position="725"/>
        <end position="744"/>
    </location>
</feature>
<dbReference type="OrthoDB" id="1451596at2"/>
<dbReference type="Pfam" id="PF12704">
    <property type="entry name" value="MacB_PCD"/>
    <property type="match status" value="1"/>
</dbReference>
<dbReference type="AlphaFoldDB" id="A0A5B8US88"/>
<keyword evidence="4 6" id="KW-1133">Transmembrane helix</keyword>
<evidence type="ECO:0000313" key="9">
    <source>
        <dbReference type="Proteomes" id="UP000321479"/>
    </source>
</evidence>
<dbReference type="InterPro" id="IPR050250">
    <property type="entry name" value="Macrolide_Exporter_MacB"/>
</dbReference>
<sequence>MLKNYFKVAFRGLWKNKFSSFINIFGLSIGLSSCLLIGLYIRHELSYDQFQQKGDRIARVIMEYKFDGAFESKAGNFTSTKVAPTFKRVFPEVENAVRMTLYNQPILYKDKFFNEKSIIYADPSFFKMFSFKLLKGDAKTAISEPNEIVFTQTAAKRYFGDEDPIGKLVKVGSDTGVYKVTGLIADCPSNSQIKYDFLVSFSSLHADQEETYWDANYTTYLLLKNEAAIKNLQAKLPAFMKKEMDGKGATINFYLEPFKWIHLHSEYDSFEPNNSITYIYIIGIVGVLILVIACFTYINLSTARSIERAKEVSVRKVIGAGKKQLFWQFIGESALLCSFAVVLSYIFSILALPYFNNLTQRQLESSTFFSVQFIGGSLLIVALVTLLAGSYPALIISGFDPIKGLKGKFKNSASGQLMRNSLIVFQFVISVFLIVSTFIMQNQLYYIQHKKLGFDRDHVLVLPMNQSVADKLDIIKQEFKTDPSVVSISHCFWTPVNILSGFNMRSAAMPENSQLAVNAERIDEDYIKTMGMDIVAGSDLTRQDVKDVSHEKSEDNIFHFILNESAAKALGWTPQQAVGKKMFLDATRPGYVRGVVKDFNFQSMHYAIKPLVLFPDNYGRSLLVKINGADLKKTIAGIRSKWGSLVPSIPFTYRFLDDDYDKLYGSELRLGKVMDVFSAIAIVLACLGLFGLSSYSIQQRMKEVTIRKVLGASVSNLTFVLSKNFLWLSLIAIVIAFPFTWYAMSEWLQGFNYHINIEWWMFVAAGAAVILIVFITVSFQSVKAAFANPIKTLRME</sequence>
<dbReference type="InterPro" id="IPR025857">
    <property type="entry name" value="MacB_PCD"/>
</dbReference>
<keyword evidence="2" id="KW-1003">Cell membrane</keyword>
<proteinExistence type="predicted"/>
<evidence type="ECO:0000256" key="4">
    <source>
        <dbReference type="ARBA" id="ARBA00022989"/>
    </source>
</evidence>
<dbReference type="GO" id="GO:0005886">
    <property type="term" value="C:plasma membrane"/>
    <property type="evidence" value="ECO:0007669"/>
    <property type="project" value="UniProtKB-SubCell"/>
</dbReference>
<feature type="transmembrane region" description="Helical" evidence="6">
    <location>
        <begin position="420"/>
        <end position="440"/>
    </location>
</feature>
<dbReference type="PROSITE" id="PS50112">
    <property type="entry name" value="PAS"/>
    <property type="match status" value="1"/>
</dbReference>
<reference evidence="8 9" key="1">
    <citation type="journal article" date="2017" name="Curr. Microbiol.">
        <title>Mucilaginibacter ginsenosidivorans sp. nov., Isolated from Soil of Ginseng Field.</title>
        <authorList>
            <person name="Kim M.M."/>
            <person name="Siddiqi M.Z."/>
            <person name="Im W.T."/>
        </authorList>
    </citation>
    <scope>NUCLEOTIDE SEQUENCE [LARGE SCALE GENOMIC DNA]</scope>
    <source>
        <strain evidence="8 9">Gsoil 3017</strain>
    </source>
</reference>
<dbReference type="PANTHER" id="PTHR30572:SF18">
    <property type="entry name" value="ABC-TYPE MACROLIDE FAMILY EXPORT SYSTEM PERMEASE COMPONENT 2"/>
    <property type="match status" value="1"/>
</dbReference>
<feature type="transmembrane region" description="Helical" evidence="6">
    <location>
        <begin position="759"/>
        <end position="779"/>
    </location>
</feature>
<keyword evidence="9" id="KW-1185">Reference proteome</keyword>
<dbReference type="InterPro" id="IPR003838">
    <property type="entry name" value="ABC3_permease_C"/>
</dbReference>
<feature type="transmembrane region" description="Helical" evidence="6">
    <location>
        <begin position="325"/>
        <end position="353"/>
    </location>
</feature>
<dbReference type="Pfam" id="PF02687">
    <property type="entry name" value="FtsX"/>
    <property type="match status" value="2"/>
</dbReference>
<evidence type="ECO:0000256" key="6">
    <source>
        <dbReference type="SAM" id="Phobius"/>
    </source>
</evidence>
<dbReference type="Proteomes" id="UP000321479">
    <property type="component" value="Chromosome"/>
</dbReference>
<feature type="transmembrane region" description="Helical" evidence="6">
    <location>
        <begin position="21"/>
        <end position="41"/>
    </location>
</feature>
<dbReference type="KEGG" id="mgin:FRZ54_03960"/>
<dbReference type="InterPro" id="IPR000014">
    <property type="entry name" value="PAS"/>
</dbReference>
<feature type="transmembrane region" description="Helical" evidence="6">
    <location>
        <begin position="278"/>
        <end position="300"/>
    </location>
</feature>
<evidence type="ECO:0000256" key="2">
    <source>
        <dbReference type="ARBA" id="ARBA00022475"/>
    </source>
</evidence>
<evidence type="ECO:0000256" key="5">
    <source>
        <dbReference type="ARBA" id="ARBA00023136"/>
    </source>
</evidence>
<evidence type="ECO:0000256" key="1">
    <source>
        <dbReference type="ARBA" id="ARBA00004651"/>
    </source>
</evidence>
<comment type="subcellular location">
    <subcellularLocation>
        <location evidence="1">Cell membrane</location>
        <topology evidence="1">Multi-pass membrane protein</topology>
    </subcellularLocation>
</comment>
<dbReference type="PROSITE" id="PS51257">
    <property type="entry name" value="PROKAR_LIPOPROTEIN"/>
    <property type="match status" value="1"/>
</dbReference>
<dbReference type="PANTHER" id="PTHR30572">
    <property type="entry name" value="MEMBRANE COMPONENT OF TRANSPORTER-RELATED"/>
    <property type="match status" value="1"/>
</dbReference>
<feature type="transmembrane region" description="Helical" evidence="6">
    <location>
        <begin position="676"/>
        <end position="697"/>
    </location>
</feature>
<name>A0A5B8US88_9SPHI</name>
<dbReference type="RefSeq" id="WP_147030349.1">
    <property type="nucleotide sequence ID" value="NZ_CP042436.1"/>
</dbReference>
<feature type="domain" description="PAS" evidence="7">
    <location>
        <begin position="563"/>
        <end position="589"/>
    </location>
</feature>
<evidence type="ECO:0000259" key="7">
    <source>
        <dbReference type="PROSITE" id="PS50112"/>
    </source>
</evidence>
<dbReference type="GO" id="GO:0022857">
    <property type="term" value="F:transmembrane transporter activity"/>
    <property type="evidence" value="ECO:0007669"/>
    <property type="project" value="TreeGrafter"/>
</dbReference>
<organism evidence="8 9">
    <name type="scientific">Mucilaginibacter ginsenosidivorans</name>
    <dbReference type="NCBI Taxonomy" id="398053"/>
    <lineage>
        <taxon>Bacteria</taxon>
        <taxon>Pseudomonadati</taxon>
        <taxon>Bacteroidota</taxon>
        <taxon>Sphingobacteriia</taxon>
        <taxon>Sphingobacteriales</taxon>
        <taxon>Sphingobacteriaceae</taxon>
        <taxon>Mucilaginibacter</taxon>
    </lineage>
</organism>
<evidence type="ECO:0000313" key="8">
    <source>
        <dbReference type="EMBL" id="QEC61772.1"/>
    </source>
</evidence>